<dbReference type="InterPro" id="IPR025659">
    <property type="entry name" value="Tubby-like_C"/>
</dbReference>
<dbReference type="Proteomes" id="UP000604825">
    <property type="component" value="Unassembled WGS sequence"/>
</dbReference>
<dbReference type="Pfam" id="PF01167">
    <property type="entry name" value="Tub"/>
    <property type="match status" value="1"/>
</dbReference>
<dbReference type="SUPFAM" id="SSF54518">
    <property type="entry name" value="Tubby C-terminal domain-like"/>
    <property type="match status" value="1"/>
</dbReference>
<dbReference type="InterPro" id="IPR000007">
    <property type="entry name" value="Tubby_C"/>
</dbReference>
<keyword evidence="5" id="KW-1185">Reference proteome</keyword>
<evidence type="ECO:0000256" key="1">
    <source>
        <dbReference type="ARBA" id="ARBA00007129"/>
    </source>
</evidence>
<sequence>MQCAMHSIPKISSRAWRCCAWPIEGAPPRLFDESFRSTATSFSKYSVVDSSMDLSSCRFSELSGGALQEGSDDSEKEKPLAATPPTQTQPQASVPSSSSSSHAHDPVILQFGKVGRDMFTMDYRYPLSAFQAFAICLTSFDTKLACE</sequence>
<proteinExistence type="inferred from homology"/>
<dbReference type="AlphaFoldDB" id="A0A811QRE7"/>
<evidence type="ECO:0000256" key="2">
    <source>
        <dbReference type="SAM" id="MobiDB-lite"/>
    </source>
</evidence>
<dbReference type="PANTHER" id="PTHR16517">
    <property type="entry name" value="TUBBY-RELATED"/>
    <property type="match status" value="1"/>
</dbReference>
<dbReference type="InterPro" id="IPR018066">
    <property type="entry name" value="Tubby_C_CS"/>
</dbReference>
<evidence type="ECO:0000313" key="4">
    <source>
        <dbReference type="EMBL" id="CAD6261597.1"/>
    </source>
</evidence>
<dbReference type="EMBL" id="CAJGYO010000012">
    <property type="protein sequence ID" value="CAD6261597.1"/>
    <property type="molecule type" value="Genomic_DNA"/>
</dbReference>
<evidence type="ECO:0000313" key="5">
    <source>
        <dbReference type="Proteomes" id="UP000604825"/>
    </source>
</evidence>
<organism evidence="4 5">
    <name type="scientific">Miscanthus lutarioriparius</name>
    <dbReference type="NCBI Taxonomy" id="422564"/>
    <lineage>
        <taxon>Eukaryota</taxon>
        <taxon>Viridiplantae</taxon>
        <taxon>Streptophyta</taxon>
        <taxon>Embryophyta</taxon>
        <taxon>Tracheophyta</taxon>
        <taxon>Spermatophyta</taxon>
        <taxon>Magnoliopsida</taxon>
        <taxon>Liliopsida</taxon>
        <taxon>Poales</taxon>
        <taxon>Poaceae</taxon>
        <taxon>PACMAD clade</taxon>
        <taxon>Panicoideae</taxon>
        <taxon>Andropogonodae</taxon>
        <taxon>Andropogoneae</taxon>
        <taxon>Saccharinae</taxon>
        <taxon>Miscanthus</taxon>
    </lineage>
</organism>
<dbReference type="PROSITE" id="PS01201">
    <property type="entry name" value="TUB_2"/>
    <property type="match status" value="1"/>
</dbReference>
<protein>
    <recommendedName>
        <fullName evidence="3">Tubby C-terminal domain-containing protein</fullName>
    </recommendedName>
</protein>
<feature type="compositionally biased region" description="Low complexity" evidence="2">
    <location>
        <begin position="81"/>
        <end position="101"/>
    </location>
</feature>
<comment type="caution">
    <text evidence="4">The sequence shown here is derived from an EMBL/GenBank/DDBJ whole genome shotgun (WGS) entry which is preliminary data.</text>
</comment>
<feature type="domain" description="Tubby C-terminal" evidence="3">
    <location>
        <begin position="99"/>
        <end position="142"/>
    </location>
</feature>
<gene>
    <name evidence="4" type="ORF">NCGR_LOCUS44991</name>
</gene>
<reference evidence="4" key="1">
    <citation type="submission" date="2020-10" db="EMBL/GenBank/DDBJ databases">
        <authorList>
            <person name="Han B."/>
            <person name="Lu T."/>
            <person name="Zhao Q."/>
            <person name="Huang X."/>
            <person name="Zhao Y."/>
        </authorList>
    </citation>
    <scope>NUCLEOTIDE SEQUENCE</scope>
</reference>
<accession>A0A811QRE7</accession>
<name>A0A811QRE7_9POAL</name>
<dbReference type="PRINTS" id="PR01573">
    <property type="entry name" value="SUPERTUBBY"/>
</dbReference>
<comment type="similarity">
    <text evidence="1">Belongs to the TUB family.</text>
</comment>
<evidence type="ECO:0000259" key="3">
    <source>
        <dbReference type="Pfam" id="PF01167"/>
    </source>
</evidence>
<dbReference type="PANTHER" id="PTHR16517:SF38">
    <property type="entry name" value="TUBBY-LIKE F-BOX PROTEIN 7"/>
    <property type="match status" value="1"/>
</dbReference>
<dbReference type="OrthoDB" id="8775810at2759"/>
<feature type="region of interest" description="Disordered" evidence="2">
    <location>
        <begin position="63"/>
        <end position="103"/>
    </location>
</feature>
<dbReference type="Gene3D" id="3.20.90.10">
    <property type="entry name" value="Tubby Protein, Chain A"/>
    <property type="match status" value="1"/>
</dbReference>